<dbReference type="EMBL" id="JAJLJH010000004">
    <property type="protein sequence ID" value="MCK9687350.1"/>
    <property type="molecule type" value="Genomic_DNA"/>
</dbReference>
<gene>
    <name evidence="1" type="ORF">LPC04_16710</name>
</gene>
<comment type="caution">
    <text evidence="1">The sequence shown here is derived from an EMBL/GenBank/DDBJ whole genome shotgun (WGS) entry which is preliminary data.</text>
</comment>
<dbReference type="RefSeq" id="WP_275683390.1">
    <property type="nucleotide sequence ID" value="NZ_JAJLJH010000004.1"/>
</dbReference>
<reference evidence="1" key="1">
    <citation type="submission" date="2021-11" db="EMBL/GenBank/DDBJ databases">
        <title>BS-T2-15 a new species belonging to the Comamonadaceae family isolated from the soil of a French oak forest.</title>
        <authorList>
            <person name="Mieszkin S."/>
            <person name="Alain K."/>
        </authorList>
    </citation>
    <scope>NUCLEOTIDE SEQUENCE</scope>
    <source>
        <strain evidence="1">BS-T2-15</strain>
    </source>
</reference>
<dbReference type="AlphaFoldDB" id="A0A9X2C3E6"/>
<sequence length="229" mass="25064">MSTIRVTSFALFTPPASPSPLEGVQVLTGAGAARVSSEGRIELPMASVPVHAEQLATRLPKNALLMLYGRQDALTELQVMRREARRVHAEFVWADLDVDVGDLRALTVDRAALRHEGPKLRFVNWRRMHSALQAELLATFSQLAAEAGAPLNADLKRDAQVGSRPDLWDNVFAKDADFQHVDVIAIPLADDPASPGTVRYLAYVRPTAKVTFIAQGSDRVTFVWPYGPG</sequence>
<protein>
    <submittedName>
        <fullName evidence="1">Uncharacterized protein</fullName>
    </submittedName>
</protein>
<dbReference type="Proteomes" id="UP001139353">
    <property type="component" value="Unassembled WGS sequence"/>
</dbReference>
<accession>A0A9X2C3E6</accession>
<keyword evidence="2" id="KW-1185">Reference proteome</keyword>
<name>A0A9X2C3E6_9BURK</name>
<proteinExistence type="predicted"/>
<evidence type="ECO:0000313" key="2">
    <source>
        <dbReference type="Proteomes" id="UP001139353"/>
    </source>
</evidence>
<organism evidence="1 2">
    <name type="scientific">Scleromatobacter humisilvae</name>
    <dbReference type="NCBI Taxonomy" id="2897159"/>
    <lineage>
        <taxon>Bacteria</taxon>
        <taxon>Pseudomonadati</taxon>
        <taxon>Pseudomonadota</taxon>
        <taxon>Betaproteobacteria</taxon>
        <taxon>Burkholderiales</taxon>
        <taxon>Sphaerotilaceae</taxon>
        <taxon>Scleromatobacter</taxon>
    </lineage>
</organism>
<evidence type="ECO:0000313" key="1">
    <source>
        <dbReference type="EMBL" id="MCK9687350.1"/>
    </source>
</evidence>